<organism evidence="2 3">
    <name type="scientific">Panaeolus cyanescens</name>
    <dbReference type="NCBI Taxonomy" id="181874"/>
    <lineage>
        <taxon>Eukaryota</taxon>
        <taxon>Fungi</taxon>
        <taxon>Dikarya</taxon>
        <taxon>Basidiomycota</taxon>
        <taxon>Agaricomycotina</taxon>
        <taxon>Agaricomycetes</taxon>
        <taxon>Agaricomycetidae</taxon>
        <taxon>Agaricales</taxon>
        <taxon>Agaricineae</taxon>
        <taxon>Galeropsidaceae</taxon>
        <taxon>Panaeolus</taxon>
    </lineage>
</organism>
<comment type="caution">
    <text evidence="2">The sequence shown here is derived from an EMBL/GenBank/DDBJ whole genome shotgun (WGS) entry which is preliminary data.</text>
</comment>
<keyword evidence="3" id="KW-1185">Reference proteome</keyword>
<evidence type="ECO:0000313" key="3">
    <source>
        <dbReference type="Proteomes" id="UP000284842"/>
    </source>
</evidence>
<accession>A0A409VAV0</accession>
<name>A0A409VAV0_9AGAR</name>
<sequence>MRKFTFQVAQYFLLIIFHLSAICAVHATPGPLRPAIRQGLQVYRAVTRGELPFINNYVVGQPPPLPLPIAGDFGRNGGIYVFTSFSEAVDWARHKSGYYVGIYNQRAPNWAECQYYIVTMEITCDPSQLVTMEYLVDDQDFRNFVKSNYPPQGHPGYNTMVWGQMFPAMYDIVSGPLTAAGAQAVIRTTSHGTSYAQQMAFVTQAARNCLSVVNVQYGPDMERTWSTHCRIQ</sequence>
<keyword evidence="1" id="KW-0732">Signal</keyword>
<proteinExistence type="predicted"/>
<evidence type="ECO:0000256" key="1">
    <source>
        <dbReference type="SAM" id="SignalP"/>
    </source>
</evidence>
<gene>
    <name evidence="2" type="ORF">CVT24_008857</name>
</gene>
<dbReference type="AlphaFoldDB" id="A0A409VAV0"/>
<dbReference type="InParanoid" id="A0A409VAV0"/>
<reference evidence="2 3" key="1">
    <citation type="journal article" date="2018" name="Evol. Lett.">
        <title>Horizontal gene cluster transfer increased hallucinogenic mushroom diversity.</title>
        <authorList>
            <person name="Reynolds H.T."/>
            <person name="Vijayakumar V."/>
            <person name="Gluck-Thaler E."/>
            <person name="Korotkin H.B."/>
            <person name="Matheny P.B."/>
            <person name="Slot J.C."/>
        </authorList>
    </citation>
    <scope>NUCLEOTIDE SEQUENCE [LARGE SCALE GENOMIC DNA]</scope>
    <source>
        <strain evidence="2 3">2629</strain>
    </source>
</reference>
<dbReference type="EMBL" id="NHTK01006099">
    <property type="protein sequence ID" value="PPQ64044.1"/>
    <property type="molecule type" value="Genomic_DNA"/>
</dbReference>
<feature type="chain" id="PRO_5019419053" description="Enterotoxin" evidence="1">
    <location>
        <begin position="28"/>
        <end position="232"/>
    </location>
</feature>
<evidence type="ECO:0000313" key="2">
    <source>
        <dbReference type="EMBL" id="PPQ64044.1"/>
    </source>
</evidence>
<feature type="signal peptide" evidence="1">
    <location>
        <begin position="1"/>
        <end position="27"/>
    </location>
</feature>
<evidence type="ECO:0008006" key="4">
    <source>
        <dbReference type="Google" id="ProtNLM"/>
    </source>
</evidence>
<dbReference type="Proteomes" id="UP000284842">
    <property type="component" value="Unassembled WGS sequence"/>
</dbReference>
<protein>
    <recommendedName>
        <fullName evidence="4">Enterotoxin</fullName>
    </recommendedName>
</protein>